<comment type="function">
    <text evidence="4">Specifically recognizes and binds N6-methyladenosine (m6A)-containing RNAs, and regulates mRNA stability. M6A is a modification present at internal sites of mRNAs and some non-coding RNAs and plays a role in mRNA stability and processing.</text>
</comment>
<dbReference type="GO" id="GO:0003729">
    <property type="term" value="F:mRNA binding"/>
    <property type="evidence" value="ECO:0007669"/>
    <property type="project" value="UniProtKB-UniRule"/>
</dbReference>
<dbReference type="FunFam" id="3.10.590.10:FF:000001">
    <property type="entry name" value="YTH domain family 1, isoform CRA_a"/>
    <property type="match status" value="1"/>
</dbReference>
<dbReference type="GO" id="GO:1990247">
    <property type="term" value="F:N6-methyladenosine-containing RNA reader activity"/>
    <property type="evidence" value="ECO:0007669"/>
    <property type="project" value="UniProtKB-UniRule"/>
</dbReference>
<evidence type="ECO:0000256" key="3">
    <source>
        <dbReference type="ARBA" id="ARBA00022884"/>
    </source>
</evidence>
<keyword evidence="8" id="KW-1185">Reference proteome</keyword>
<accession>A0A833VQG0</accession>
<proteinExistence type="inferred from homology"/>
<dbReference type="InterPro" id="IPR045168">
    <property type="entry name" value="YTH_prot"/>
</dbReference>
<feature type="domain" description="YTH" evidence="6">
    <location>
        <begin position="297"/>
        <end position="431"/>
    </location>
</feature>
<gene>
    <name evidence="7" type="ORF">FCM35_KLT04522</name>
</gene>
<dbReference type="EMBL" id="SWLB01000013">
    <property type="protein sequence ID" value="KAF3331168.1"/>
    <property type="molecule type" value="Genomic_DNA"/>
</dbReference>
<dbReference type="Gene3D" id="3.10.590.10">
    <property type="entry name" value="ph1033 like domains"/>
    <property type="match status" value="1"/>
</dbReference>
<dbReference type="OrthoDB" id="306690at2759"/>
<comment type="caution">
    <text evidence="7">The sequence shown here is derived from an EMBL/GenBank/DDBJ whole genome shotgun (WGS) entry which is preliminary data.</text>
</comment>
<evidence type="ECO:0000256" key="5">
    <source>
        <dbReference type="SAM" id="MobiDB-lite"/>
    </source>
</evidence>
<dbReference type="PROSITE" id="PS50882">
    <property type="entry name" value="YTH"/>
    <property type="match status" value="1"/>
</dbReference>
<feature type="region of interest" description="Disordered" evidence="5">
    <location>
        <begin position="252"/>
        <end position="273"/>
    </location>
</feature>
<dbReference type="Proteomes" id="UP000623129">
    <property type="component" value="Unassembled WGS sequence"/>
</dbReference>
<evidence type="ECO:0000313" key="8">
    <source>
        <dbReference type="Proteomes" id="UP000623129"/>
    </source>
</evidence>
<dbReference type="GO" id="GO:0061157">
    <property type="term" value="P:mRNA destabilization"/>
    <property type="evidence" value="ECO:0007669"/>
    <property type="project" value="TreeGrafter"/>
</dbReference>
<comment type="similarity">
    <text evidence="4">Belongs to the YTHDF family.</text>
</comment>
<feature type="region of interest" description="Disordered" evidence="5">
    <location>
        <begin position="111"/>
        <end position="175"/>
    </location>
</feature>
<dbReference type="InterPro" id="IPR007275">
    <property type="entry name" value="YTH_domain"/>
</dbReference>
<comment type="subcellular location">
    <subcellularLocation>
        <location evidence="1">Cytoplasm</location>
    </subcellularLocation>
</comment>
<protein>
    <recommendedName>
        <fullName evidence="4">YTH domain-containing family protein</fullName>
    </recommendedName>
</protein>
<feature type="region of interest" description="Disordered" evidence="5">
    <location>
        <begin position="56"/>
        <end position="94"/>
    </location>
</feature>
<evidence type="ECO:0000256" key="2">
    <source>
        <dbReference type="ARBA" id="ARBA00022490"/>
    </source>
</evidence>
<evidence type="ECO:0000259" key="6">
    <source>
        <dbReference type="PROSITE" id="PS50882"/>
    </source>
</evidence>
<feature type="compositionally biased region" description="Low complexity" evidence="5">
    <location>
        <begin position="138"/>
        <end position="151"/>
    </location>
</feature>
<dbReference type="PANTHER" id="PTHR12357:SF99">
    <property type="entry name" value="YTH DOMAIN-CONTAINING PROTEIN ECT2-RELATED"/>
    <property type="match status" value="1"/>
</dbReference>
<dbReference type="GO" id="GO:0005737">
    <property type="term" value="C:cytoplasm"/>
    <property type="evidence" value="ECO:0007669"/>
    <property type="project" value="UniProtKB-SubCell"/>
</dbReference>
<dbReference type="Pfam" id="PF04146">
    <property type="entry name" value="YTH"/>
    <property type="match status" value="1"/>
</dbReference>
<dbReference type="CDD" id="cd21134">
    <property type="entry name" value="YTH"/>
    <property type="match status" value="1"/>
</dbReference>
<feature type="compositionally biased region" description="Polar residues" evidence="5">
    <location>
        <begin position="259"/>
        <end position="273"/>
    </location>
</feature>
<sequence>MYHSGYGYASYAPYTSPGSPAPSLGHDGSFYGTQQYQFPGSFYQPQIHKKATYTKKNNTSTQGEVSTSQVSDTPTLSADAANPGSNSMNGNLNMRKGSYAKVASANGVASSSYQNQTRAGRKSPWSGVNNFSDKQNVTSATSTGSTTGFSGNKLQGRNQNLRPIPHYMPSSRPTTPGYMNRMYPYNAMSLYTNNTLSPGLGFGSNLYGSRLAGGWGPLMGVNNKQKPKGWGNGFNYFGNENFDGLSELNRGPRTGRPKIQTSQTDLSVNGGTENGSALPVEKDCYNREDFEDTYVDAKFFVIKSYSEDDVHKSVKYGVWASTPNGNKKLDAAYKEKADSCPVFLFFSVNTSGQFVGVAEMVGPVDFNKTLEYWQQDKWSGCFPLKWHLVKDVPNNILKHIILENNENKPVTNSRDTQEVKLEQGIEMLKLFKSHANKTSIVEDFPFYDTREKIMRDRKAKQQQLLKKVLPDGERNEKDVANLKSLSWKPSELSCVSQRELVEDTNGEENVLKENVNASKDAKPTPEKLPFAQVVANGC</sequence>
<evidence type="ECO:0000256" key="4">
    <source>
        <dbReference type="RuleBase" id="RU369095"/>
    </source>
</evidence>
<keyword evidence="2" id="KW-0963">Cytoplasm</keyword>
<dbReference type="PANTHER" id="PTHR12357">
    <property type="entry name" value="YTH YT521-B HOMOLOGY DOMAIN-CONTAINING"/>
    <property type="match status" value="1"/>
</dbReference>
<name>A0A833VQG0_9POAL</name>
<dbReference type="AlphaFoldDB" id="A0A833VQG0"/>
<feature type="compositionally biased region" description="Polar residues" evidence="5">
    <location>
        <begin position="56"/>
        <end position="76"/>
    </location>
</feature>
<evidence type="ECO:0000256" key="1">
    <source>
        <dbReference type="ARBA" id="ARBA00004496"/>
    </source>
</evidence>
<feature type="compositionally biased region" description="Polar residues" evidence="5">
    <location>
        <begin position="83"/>
        <end position="92"/>
    </location>
</feature>
<evidence type="ECO:0000313" key="7">
    <source>
        <dbReference type="EMBL" id="KAF3331168.1"/>
    </source>
</evidence>
<reference evidence="7" key="1">
    <citation type="submission" date="2020-01" db="EMBL/GenBank/DDBJ databases">
        <title>Genome sequence of Kobresia littledalei, the first chromosome-level genome in the family Cyperaceae.</title>
        <authorList>
            <person name="Qu G."/>
        </authorList>
    </citation>
    <scope>NUCLEOTIDE SEQUENCE</scope>
    <source>
        <strain evidence="7">C.B.Clarke</strain>
        <tissue evidence="7">Leaf</tissue>
    </source>
</reference>
<feature type="compositionally biased region" description="Polar residues" evidence="5">
    <location>
        <begin position="126"/>
        <end position="137"/>
    </location>
</feature>
<organism evidence="7 8">
    <name type="scientific">Carex littledalei</name>
    <dbReference type="NCBI Taxonomy" id="544730"/>
    <lineage>
        <taxon>Eukaryota</taxon>
        <taxon>Viridiplantae</taxon>
        <taxon>Streptophyta</taxon>
        <taxon>Embryophyta</taxon>
        <taxon>Tracheophyta</taxon>
        <taxon>Spermatophyta</taxon>
        <taxon>Magnoliopsida</taxon>
        <taxon>Liliopsida</taxon>
        <taxon>Poales</taxon>
        <taxon>Cyperaceae</taxon>
        <taxon>Cyperoideae</taxon>
        <taxon>Cariceae</taxon>
        <taxon>Carex</taxon>
        <taxon>Carex subgen. Euthyceras</taxon>
    </lineage>
</organism>
<feature type="compositionally biased region" description="Polar residues" evidence="5">
    <location>
        <begin position="152"/>
        <end position="161"/>
    </location>
</feature>
<keyword evidence="3 4" id="KW-0694">RNA-binding</keyword>